<evidence type="ECO:0000313" key="4">
    <source>
        <dbReference type="EMBL" id="KAA6411264.1"/>
    </source>
</evidence>
<dbReference type="Proteomes" id="UP000324767">
    <property type="component" value="Unassembled WGS sequence"/>
</dbReference>
<sequence length="1403" mass="154849">MSATKTALKAAKAALDAHKYQDAIEQARKVLAADPQSYHANVFLGLGLDKQDKNDDSAKAYKAAIQIKQNDPLAWQGLITLYEKQAGKHIDDYQDAAVHLAELFMEADDKHRCQSVVDKFTGFVKKHGNRTQCMRGLSMLLPTSSLYDYLEGRIPHPASTYIKLAEMLEAEEKEKINREIGERRTRLGAKIGQVTTDVKREVLESSNLEHIYSQIIDWTQDDDTRRQYEEKLLQRAYDTLVVLPMPKKAEKRHQVETLAKGLVILKHPFELAWKIVVEWKDGEELDKWDAGILREQVEFFPDSGLSKVLKAYMESEISPFPHQQNEEKTEEGDPAIGPLLTAEDRLLMMIDGIQANPPSALAHRLMGEYYLYIDEYESAADIARKGIHLLVTEAQISGLALEHSLDAVNISLATALVQYQSPRHHPEARALFDDILRRKPTNTSALVGVGLILEDEMDYTGAIDFLSRALRGTTDPKVKAEAAWCKALNGDYQTGLEELQGCLPALKESDMRTRDLKSQTLYRIGECIWNLHASKTARKDRKGAYEWYLSSLQANMNYAPAYTSLGIYYADYARDKKRARKCFQKAFELSASEVEAAERLAKAFADQGEWDLVEAVAQRVVESGKVKPAPGSKRKGISWPYAALGVVQLNRQDYAKSIVSFQSALRISSVSYHCWVGLGESYHNSGRYIAATKAFEHAQAVEARSEADYGESSWFSEYMLANVKRELGDFEQAIDLYQKVLDAKPSEFGVSITLLQTIVDDAWRSVELGFFGRAAKSAARAFQVAKAIAEIRPNAFNLWKAVGDACSIFTWVQAYVHEFSVHEARALLENGTDTLNYELLADIDGMGQAALQSLSISKGCTPSLSLCLTAAILSHKRAIHACANDSHAQAVAWYNLGWAEYRAHKGLNVDSKSTPKRKASKYSKASVQCFKRAIELEAGNSEFWNALGVVTTHLNPKVAQHALVRSLFLNDKSAKVWANLGAFYLLQNDFQLANDAFTRAQSTDPTYAHAWLGQGLLAHLLGEAKEAHNLYAHAFEIADSASPIIKRQYACSSFDQLVSAPISSSNICSVLQPLFALQQLRCQVSVEAPYEHLSSLFSERIGSYTDTISSLQSVCLAVESEYEVSESTTALLRFAQAKADLARAQLAGGGYTSAAESAQTALDLSGEETEAHDSTAHLKCRLSAHLTAGLAYYHHGSMDPAIEMFRTALEETDGDPDIVCLLAQVLWAKGGEEERNIARDQLFDCVEKHPSHINAITLLGVTAVLDDDEATIEAVTADLQALRTHDGIDVHEQRKVGEVLAAIATLGSIKGDEGSAEVSEATTAVMVAPSQPHGWSQLADLADEPFPAEMALLTALKAVPPRGLLAAEDLCEVYAGTNRIVDAQRAIAIAPWKVCGWEALSPA</sequence>
<evidence type="ECO:0000256" key="1">
    <source>
        <dbReference type="ARBA" id="ARBA00022737"/>
    </source>
</evidence>
<dbReference type="Pfam" id="PF18833">
    <property type="entry name" value="TPR_22"/>
    <property type="match status" value="1"/>
</dbReference>
<dbReference type="SUPFAM" id="SSF48452">
    <property type="entry name" value="TPR-like"/>
    <property type="match status" value="4"/>
</dbReference>
<dbReference type="InterPro" id="IPR039226">
    <property type="entry name" value="Ski3/TTC37"/>
</dbReference>
<dbReference type="PANTHER" id="PTHR15704:SF7">
    <property type="entry name" value="SUPERKILLER COMPLEX PROTEIN 3"/>
    <property type="match status" value="1"/>
</dbReference>
<organism evidence="4 5">
    <name type="scientific">Lasallia pustulata</name>
    <dbReference type="NCBI Taxonomy" id="136370"/>
    <lineage>
        <taxon>Eukaryota</taxon>
        <taxon>Fungi</taxon>
        <taxon>Dikarya</taxon>
        <taxon>Ascomycota</taxon>
        <taxon>Pezizomycotina</taxon>
        <taxon>Lecanoromycetes</taxon>
        <taxon>OSLEUM clade</taxon>
        <taxon>Umbilicariomycetidae</taxon>
        <taxon>Umbilicariales</taxon>
        <taxon>Umbilicariaceae</taxon>
        <taxon>Lasallia</taxon>
    </lineage>
</organism>
<dbReference type="InterPro" id="IPR040962">
    <property type="entry name" value="TPR_22"/>
</dbReference>
<feature type="repeat" description="TPR" evidence="3">
    <location>
        <begin position="974"/>
        <end position="1007"/>
    </location>
</feature>
<evidence type="ECO:0000256" key="3">
    <source>
        <dbReference type="PROSITE-ProRule" id="PRU00339"/>
    </source>
</evidence>
<dbReference type="PROSITE" id="PS50005">
    <property type="entry name" value="TPR"/>
    <property type="match status" value="3"/>
</dbReference>
<dbReference type="GO" id="GO:0055087">
    <property type="term" value="C:Ski complex"/>
    <property type="evidence" value="ECO:0007669"/>
    <property type="project" value="InterPro"/>
</dbReference>
<dbReference type="InterPro" id="IPR011990">
    <property type="entry name" value="TPR-like_helical_dom_sf"/>
</dbReference>
<evidence type="ECO:0000256" key="2">
    <source>
        <dbReference type="ARBA" id="ARBA00022803"/>
    </source>
</evidence>
<dbReference type="Pfam" id="PF13432">
    <property type="entry name" value="TPR_16"/>
    <property type="match status" value="3"/>
</dbReference>
<dbReference type="SMART" id="SM00028">
    <property type="entry name" value="TPR"/>
    <property type="match status" value="12"/>
</dbReference>
<comment type="caution">
    <text evidence="4">The sequence shown here is derived from an EMBL/GenBank/DDBJ whole genome shotgun (WGS) entry which is preliminary data.</text>
</comment>
<protein>
    <submittedName>
        <fullName evidence="4">Uncharacterized protein</fullName>
    </submittedName>
</protein>
<reference evidence="4 5" key="1">
    <citation type="submission" date="2019-09" db="EMBL/GenBank/DDBJ databases">
        <title>The hologenome of the rock-dwelling lichen Lasallia pustulata.</title>
        <authorList>
            <person name="Greshake Tzovaras B."/>
            <person name="Segers F."/>
            <person name="Bicker A."/>
            <person name="Dal Grande F."/>
            <person name="Otte J."/>
            <person name="Hankeln T."/>
            <person name="Schmitt I."/>
            <person name="Ebersberger I."/>
        </authorList>
    </citation>
    <scope>NUCLEOTIDE SEQUENCE [LARGE SCALE GENOMIC DNA]</scope>
    <source>
        <strain evidence="4">A1-1</strain>
    </source>
</reference>
<feature type="repeat" description="TPR" evidence="3">
    <location>
        <begin position="1182"/>
        <end position="1215"/>
    </location>
</feature>
<gene>
    <name evidence="4" type="ORF">FRX48_04544</name>
</gene>
<dbReference type="InterPro" id="IPR019734">
    <property type="entry name" value="TPR_rpt"/>
</dbReference>
<keyword evidence="1" id="KW-0677">Repeat</keyword>
<keyword evidence="2 3" id="KW-0802">TPR repeat</keyword>
<name>A0A5M8PP37_9LECA</name>
<proteinExistence type="predicted"/>
<dbReference type="Gene3D" id="1.25.40.10">
    <property type="entry name" value="Tetratricopeptide repeat domain"/>
    <property type="match status" value="6"/>
</dbReference>
<dbReference type="PANTHER" id="PTHR15704">
    <property type="entry name" value="SUPERKILLER 3 PROTEIN-RELATED"/>
    <property type="match status" value="1"/>
</dbReference>
<dbReference type="Pfam" id="PF13424">
    <property type="entry name" value="TPR_12"/>
    <property type="match status" value="1"/>
</dbReference>
<feature type="repeat" description="TPR" evidence="3">
    <location>
        <begin position="714"/>
        <end position="747"/>
    </location>
</feature>
<accession>A0A5M8PP37</accession>
<dbReference type="OrthoDB" id="421075at2759"/>
<dbReference type="EMBL" id="VXIT01000007">
    <property type="protein sequence ID" value="KAA6411264.1"/>
    <property type="molecule type" value="Genomic_DNA"/>
</dbReference>
<evidence type="ECO:0000313" key="5">
    <source>
        <dbReference type="Proteomes" id="UP000324767"/>
    </source>
</evidence>
<dbReference type="GO" id="GO:0006401">
    <property type="term" value="P:RNA catabolic process"/>
    <property type="evidence" value="ECO:0007669"/>
    <property type="project" value="InterPro"/>
</dbReference>